<dbReference type="EMBL" id="BAAANY010000010">
    <property type="protein sequence ID" value="GAA1681562.1"/>
    <property type="molecule type" value="Genomic_DNA"/>
</dbReference>
<evidence type="ECO:0008006" key="3">
    <source>
        <dbReference type="Google" id="ProtNLM"/>
    </source>
</evidence>
<name>A0ABN2H591_9ACTN</name>
<organism evidence="1 2">
    <name type="scientific">Fodinicola feengrottensis</name>
    <dbReference type="NCBI Taxonomy" id="435914"/>
    <lineage>
        <taxon>Bacteria</taxon>
        <taxon>Bacillati</taxon>
        <taxon>Actinomycetota</taxon>
        <taxon>Actinomycetes</taxon>
        <taxon>Mycobacteriales</taxon>
        <taxon>Fodinicola</taxon>
    </lineage>
</organism>
<dbReference type="Pfam" id="PF19147">
    <property type="entry name" value="DUF5829"/>
    <property type="match status" value="1"/>
</dbReference>
<evidence type="ECO:0000313" key="2">
    <source>
        <dbReference type="Proteomes" id="UP001500618"/>
    </source>
</evidence>
<gene>
    <name evidence="1" type="ORF">GCM10009765_33370</name>
</gene>
<dbReference type="RefSeq" id="WP_344311199.1">
    <property type="nucleotide sequence ID" value="NZ_BAAANY010000010.1"/>
</dbReference>
<dbReference type="Proteomes" id="UP001500618">
    <property type="component" value="Unassembled WGS sequence"/>
</dbReference>
<dbReference type="InterPro" id="IPR043869">
    <property type="entry name" value="DUF5829"/>
</dbReference>
<evidence type="ECO:0000313" key="1">
    <source>
        <dbReference type="EMBL" id="GAA1681562.1"/>
    </source>
</evidence>
<reference evidence="1 2" key="1">
    <citation type="journal article" date="2019" name="Int. J. Syst. Evol. Microbiol.">
        <title>The Global Catalogue of Microorganisms (GCM) 10K type strain sequencing project: providing services to taxonomists for standard genome sequencing and annotation.</title>
        <authorList>
            <consortium name="The Broad Institute Genomics Platform"/>
            <consortium name="The Broad Institute Genome Sequencing Center for Infectious Disease"/>
            <person name="Wu L."/>
            <person name="Ma J."/>
        </authorList>
    </citation>
    <scope>NUCLEOTIDE SEQUENCE [LARGE SCALE GENOMIC DNA]</scope>
    <source>
        <strain evidence="1 2">JCM 14718</strain>
    </source>
</reference>
<comment type="caution">
    <text evidence="1">The sequence shown here is derived from an EMBL/GenBank/DDBJ whole genome shotgun (WGS) entry which is preliminary data.</text>
</comment>
<accession>A0ABN2H591</accession>
<sequence length="269" mass="29205">MDLPLLDHVFVTVDSDTYQQARDSAFLHDDYARFMVKQARSNLSGAYGSVCMAGDNTLFEFFDAAVPPLPGISGGVVLSYERPGALDEVHQRLLDRGATSIEERSVERTVEGDVTLPWYRLLRPDLGEGTPVTLMVVQVAPEYYEHLGAVAAPDGRRSRSGYLDAVLGAGTSEKALKDIVGVTVRVRADRAKRLAATLEAIGFSCTGEENVLAGPDVTITLVVDETAPEGVVAMRNSLRVPWEHGTQRFGAGCALDADGWAFTPYRWAE</sequence>
<protein>
    <recommendedName>
        <fullName evidence="3">VOC family protein</fullName>
    </recommendedName>
</protein>
<proteinExistence type="predicted"/>
<keyword evidence="2" id="KW-1185">Reference proteome</keyword>